<name>A0A1I7Y527_9BILA</name>
<keyword evidence="1" id="KW-1133">Transmembrane helix</keyword>
<keyword evidence="1" id="KW-0812">Transmembrane</keyword>
<evidence type="ECO:0000256" key="1">
    <source>
        <dbReference type="SAM" id="Phobius"/>
    </source>
</evidence>
<protein>
    <submittedName>
        <fullName evidence="3">G protein-coupled receptor</fullName>
    </submittedName>
</protein>
<keyword evidence="1" id="KW-0472">Membrane</keyword>
<accession>A0A1I7Y527</accession>
<dbReference type="WBParaSite" id="L893_g12812.t1">
    <property type="protein sequence ID" value="L893_g12812.t1"/>
    <property type="gene ID" value="L893_g12812"/>
</dbReference>
<evidence type="ECO:0000313" key="2">
    <source>
        <dbReference type="Proteomes" id="UP000095287"/>
    </source>
</evidence>
<feature type="transmembrane region" description="Helical" evidence="1">
    <location>
        <begin position="119"/>
        <end position="140"/>
    </location>
</feature>
<feature type="transmembrane region" description="Helical" evidence="1">
    <location>
        <begin position="169"/>
        <end position="188"/>
    </location>
</feature>
<feature type="transmembrane region" description="Helical" evidence="1">
    <location>
        <begin position="209"/>
        <end position="232"/>
    </location>
</feature>
<feature type="transmembrane region" description="Helical" evidence="1">
    <location>
        <begin position="85"/>
        <end position="107"/>
    </location>
</feature>
<dbReference type="Proteomes" id="UP000095287">
    <property type="component" value="Unplaced"/>
</dbReference>
<reference evidence="3" key="1">
    <citation type="submission" date="2016-11" db="UniProtKB">
        <authorList>
            <consortium name="WormBaseParasite"/>
        </authorList>
    </citation>
    <scope>IDENTIFICATION</scope>
</reference>
<organism evidence="2 3">
    <name type="scientific">Steinernema glaseri</name>
    <dbReference type="NCBI Taxonomy" id="37863"/>
    <lineage>
        <taxon>Eukaryota</taxon>
        <taxon>Metazoa</taxon>
        <taxon>Ecdysozoa</taxon>
        <taxon>Nematoda</taxon>
        <taxon>Chromadorea</taxon>
        <taxon>Rhabditida</taxon>
        <taxon>Tylenchina</taxon>
        <taxon>Panagrolaimomorpha</taxon>
        <taxon>Strongyloidoidea</taxon>
        <taxon>Steinernematidae</taxon>
        <taxon>Steinernema</taxon>
    </lineage>
</organism>
<sequence length="285" mass="31491">MSLASSTAMYVAAVICSVFAALLNARLLIRFFLYRGREKTHFSLLFRAIFLYIFFNISSISYATLCLTGSFTTKWNPAAVFWSGNATFSSAFAIVASNCCISFDRIVAMRRPIAYSLRYFRFCQAVSMAFMLLCFLAAFVRHSTGFSDPHGPLPAFSVVMDLTVLREVALVKTIVCCVNVALTVVFMAETRRFLKHLQNTHIHRNITSANHIVMLQVAAEALLMILPDVIVLPLSFVGISLPTLLGPFMVPLCSAYTLVCALLMTFKLRSNTVSPAVSSSARNVS</sequence>
<proteinExistence type="predicted"/>
<feature type="transmembrane region" description="Helical" evidence="1">
    <location>
        <begin position="244"/>
        <end position="266"/>
    </location>
</feature>
<keyword evidence="2" id="KW-1185">Reference proteome</keyword>
<dbReference type="AlphaFoldDB" id="A0A1I7Y527"/>
<evidence type="ECO:0000313" key="3">
    <source>
        <dbReference type="WBParaSite" id="L893_g12812.t1"/>
    </source>
</evidence>
<feature type="transmembrane region" description="Helical" evidence="1">
    <location>
        <begin position="44"/>
        <end position="65"/>
    </location>
</feature>
<feature type="transmembrane region" description="Helical" evidence="1">
    <location>
        <begin position="6"/>
        <end position="23"/>
    </location>
</feature>